<feature type="chain" id="PRO_5007852155" description="Secreted protein" evidence="1">
    <location>
        <begin position="18"/>
        <end position="89"/>
    </location>
</feature>
<feature type="signal peptide" evidence="1">
    <location>
        <begin position="1"/>
        <end position="17"/>
    </location>
</feature>
<reference evidence="2 3" key="1">
    <citation type="journal article" date="2016" name="Mol. Biol. Evol.">
        <title>Comparative Genomics of Early-Diverging Mushroom-Forming Fungi Provides Insights into the Origins of Lignocellulose Decay Capabilities.</title>
        <authorList>
            <person name="Nagy L.G."/>
            <person name="Riley R."/>
            <person name="Tritt A."/>
            <person name="Adam C."/>
            <person name="Daum C."/>
            <person name="Floudas D."/>
            <person name="Sun H."/>
            <person name="Yadav J.S."/>
            <person name="Pangilinan J."/>
            <person name="Larsson K.H."/>
            <person name="Matsuura K."/>
            <person name="Barry K."/>
            <person name="Labutti K."/>
            <person name="Kuo R."/>
            <person name="Ohm R.A."/>
            <person name="Bhattacharya S.S."/>
            <person name="Shirouzu T."/>
            <person name="Yoshinaga Y."/>
            <person name="Martin F.M."/>
            <person name="Grigoriev I.V."/>
            <person name="Hibbett D.S."/>
        </authorList>
    </citation>
    <scope>NUCLEOTIDE SEQUENCE [LARGE SCALE GENOMIC DNA]</scope>
    <source>
        <strain evidence="2 3">HHB9708</strain>
    </source>
</reference>
<name>A0A164NZX6_9AGAM</name>
<evidence type="ECO:0000256" key="1">
    <source>
        <dbReference type="SAM" id="SignalP"/>
    </source>
</evidence>
<organism evidence="2 3">
    <name type="scientific">Sistotremastrum niveocremeum HHB9708</name>
    <dbReference type="NCBI Taxonomy" id="1314777"/>
    <lineage>
        <taxon>Eukaryota</taxon>
        <taxon>Fungi</taxon>
        <taxon>Dikarya</taxon>
        <taxon>Basidiomycota</taxon>
        <taxon>Agaricomycotina</taxon>
        <taxon>Agaricomycetes</taxon>
        <taxon>Sistotremastrales</taxon>
        <taxon>Sistotremastraceae</taxon>
        <taxon>Sertulicium</taxon>
        <taxon>Sertulicium niveocremeum</taxon>
    </lineage>
</organism>
<dbReference type="EMBL" id="KV419439">
    <property type="protein sequence ID" value="KZS88215.1"/>
    <property type="molecule type" value="Genomic_DNA"/>
</dbReference>
<evidence type="ECO:0000313" key="3">
    <source>
        <dbReference type="Proteomes" id="UP000076722"/>
    </source>
</evidence>
<accession>A0A164NZX6</accession>
<gene>
    <name evidence="2" type="ORF">SISNIDRAFT_270417</name>
</gene>
<keyword evidence="1" id="KW-0732">Signal</keyword>
<proteinExistence type="predicted"/>
<evidence type="ECO:0000313" key="2">
    <source>
        <dbReference type="EMBL" id="KZS88215.1"/>
    </source>
</evidence>
<keyword evidence="3" id="KW-1185">Reference proteome</keyword>
<dbReference type="Proteomes" id="UP000076722">
    <property type="component" value="Unassembled WGS sequence"/>
</dbReference>
<protein>
    <recommendedName>
        <fullName evidence="4">Secreted protein</fullName>
    </recommendedName>
</protein>
<dbReference type="AlphaFoldDB" id="A0A164NZX6"/>
<evidence type="ECO:0008006" key="4">
    <source>
        <dbReference type="Google" id="ProtNLM"/>
    </source>
</evidence>
<sequence>MLGCFPFIASLRHSSLGVSSSFLLLRLSLIPCNSSCAINQGLGCQHFQRIDIGNLGRPIRTLDSMTTCRLNYQQLDGRKDEKKFVSFRS</sequence>